<keyword evidence="1 4" id="KW-0378">Hydrolase</keyword>
<comment type="caution">
    <text evidence="4">Lacks conserved residue(s) required for the propagation of feature annotation.</text>
</comment>
<dbReference type="Pfam" id="PF11815">
    <property type="entry name" value="DUF3336"/>
    <property type="match status" value="1"/>
</dbReference>
<evidence type="ECO:0000256" key="2">
    <source>
        <dbReference type="ARBA" id="ARBA00022963"/>
    </source>
</evidence>
<dbReference type="InterPro" id="IPR050301">
    <property type="entry name" value="NTE"/>
</dbReference>
<feature type="short sequence motif" description="GXSXG" evidence="4">
    <location>
        <begin position="258"/>
        <end position="262"/>
    </location>
</feature>
<dbReference type="Pfam" id="PF01734">
    <property type="entry name" value="Patatin"/>
    <property type="match status" value="2"/>
</dbReference>
<feature type="active site" description="Proton acceptor" evidence="4">
    <location>
        <position position="471"/>
    </location>
</feature>
<evidence type="ECO:0000259" key="6">
    <source>
        <dbReference type="PROSITE" id="PS51635"/>
    </source>
</evidence>
<reference evidence="8" key="1">
    <citation type="journal article" date="2023" name="Commun. Biol.">
        <title>Genome analysis of Parmales, the sister group of diatoms, reveals the evolutionary specialization of diatoms from phago-mixotrophs to photoautotrophs.</title>
        <authorList>
            <person name="Ban H."/>
            <person name="Sato S."/>
            <person name="Yoshikawa S."/>
            <person name="Yamada K."/>
            <person name="Nakamura Y."/>
            <person name="Ichinomiya M."/>
            <person name="Sato N."/>
            <person name="Blanc-Mathieu R."/>
            <person name="Endo H."/>
            <person name="Kuwata A."/>
            <person name="Ogata H."/>
        </authorList>
    </citation>
    <scope>NUCLEOTIDE SEQUENCE [LARGE SCALE GENOMIC DNA]</scope>
</reference>
<dbReference type="PANTHER" id="PTHR14226:SF10">
    <property type="entry name" value="TRIACYLGLYCEROL LIPASE 4-RELATED"/>
    <property type="match status" value="1"/>
</dbReference>
<evidence type="ECO:0000313" key="8">
    <source>
        <dbReference type="Proteomes" id="UP001165065"/>
    </source>
</evidence>
<organism evidence="7 8">
    <name type="scientific">Triparma columacea</name>
    <dbReference type="NCBI Taxonomy" id="722753"/>
    <lineage>
        <taxon>Eukaryota</taxon>
        <taxon>Sar</taxon>
        <taxon>Stramenopiles</taxon>
        <taxon>Ochrophyta</taxon>
        <taxon>Bolidophyceae</taxon>
        <taxon>Parmales</taxon>
        <taxon>Triparmaceae</taxon>
        <taxon>Triparma</taxon>
    </lineage>
</organism>
<evidence type="ECO:0000256" key="1">
    <source>
        <dbReference type="ARBA" id="ARBA00022801"/>
    </source>
</evidence>
<dbReference type="GO" id="GO:0016042">
    <property type="term" value="P:lipid catabolic process"/>
    <property type="evidence" value="ECO:0007669"/>
    <property type="project" value="UniProtKB-UniRule"/>
</dbReference>
<proteinExistence type="predicted"/>
<feature type="active site" description="Nucleophile" evidence="4">
    <location>
        <position position="260"/>
    </location>
</feature>
<protein>
    <recommendedName>
        <fullName evidence="6">PNPLA domain-containing protein</fullName>
    </recommendedName>
</protein>
<accession>A0A9W7G177</accession>
<name>A0A9W7G177_9STRA</name>
<dbReference type="EMBL" id="BRYA01000010">
    <property type="protein sequence ID" value="GMI31722.1"/>
    <property type="molecule type" value="Genomic_DNA"/>
</dbReference>
<dbReference type="InterPro" id="IPR016035">
    <property type="entry name" value="Acyl_Trfase/lysoPLipase"/>
</dbReference>
<evidence type="ECO:0000256" key="3">
    <source>
        <dbReference type="ARBA" id="ARBA00023098"/>
    </source>
</evidence>
<evidence type="ECO:0000256" key="4">
    <source>
        <dbReference type="PROSITE-ProRule" id="PRU01161"/>
    </source>
</evidence>
<dbReference type="InterPro" id="IPR002641">
    <property type="entry name" value="PNPLA_dom"/>
</dbReference>
<dbReference type="PROSITE" id="PS51635">
    <property type="entry name" value="PNPLA"/>
    <property type="match status" value="1"/>
</dbReference>
<keyword evidence="8" id="KW-1185">Reference proteome</keyword>
<dbReference type="Proteomes" id="UP001165065">
    <property type="component" value="Unassembled WGS sequence"/>
</dbReference>
<dbReference type="PANTHER" id="PTHR14226">
    <property type="entry name" value="NEUROPATHY TARGET ESTERASE/SWISS CHEESE D.MELANOGASTER"/>
    <property type="match status" value="1"/>
</dbReference>
<keyword evidence="2 4" id="KW-0442">Lipid degradation</keyword>
<dbReference type="GO" id="GO:0004806">
    <property type="term" value="F:triacylglycerol lipase activity"/>
    <property type="evidence" value="ECO:0007669"/>
    <property type="project" value="InterPro"/>
</dbReference>
<dbReference type="SUPFAM" id="SSF52151">
    <property type="entry name" value="FabD/lysophospholipase-like"/>
    <property type="match status" value="1"/>
</dbReference>
<keyword evidence="3 4" id="KW-0443">Lipid metabolism</keyword>
<feature type="domain" description="PNPLA" evidence="6">
    <location>
        <begin position="227"/>
        <end position="484"/>
    </location>
</feature>
<gene>
    <name evidence="7" type="ORF">TrCOL_g1949</name>
</gene>
<dbReference type="Gene3D" id="3.40.1090.10">
    <property type="entry name" value="Cytosolic phospholipase A2 catalytic domain"/>
    <property type="match status" value="2"/>
</dbReference>
<dbReference type="OrthoDB" id="10049244at2759"/>
<feature type="compositionally biased region" description="Polar residues" evidence="5">
    <location>
        <begin position="761"/>
        <end position="770"/>
    </location>
</feature>
<dbReference type="InterPro" id="IPR021771">
    <property type="entry name" value="Triacylglycerol_lipase_N"/>
</dbReference>
<evidence type="ECO:0000256" key="5">
    <source>
        <dbReference type="SAM" id="MobiDB-lite"/>
    </source>
</evidence>
<evidence type="ECO:0000313" key="7">
    <source>
        <dbReference type="EMBL" id="GMI31722.1"/>
    </source>
</evidence>
<feature type="region of interest" description="Disordered" evidence="5">
    <location>
        <begin position="687"/>
        <end position="780"/>
    </location>
</feature>
<comment type="caution">
    <text evidence="7">The sequence shown here is derived from an EMBL/GenBank/DDBJ whole genome shotgun (WGS) entry which is preliminary data.</text>
</comment>
<sequence length="780" mass="87365">MKFTDFNTASIAADKALKFVIDALPRTEILILDALDVIFVPRVVLRQLTYCALLQTGAVTFNSLLAVARYLLASLTKRTREIRRLRTKINHASNQPDWQALADAIDQLEGHDLWRRNPNCHLYERERLAARIDEFRHLINHKKDIFETMFTLRGGIARTKYGLLHPALFSKAMGGTKHLVEEYNNMICEGLEFVCEAKVMEGDEPIPSDARLAFFNETRHSYGRTAMLLSGGAALGFYHAGVVKALLENNLMPRVIGGASAGSILCAMIGTRTDQEMFDGLFKVQGTHAPGHYGMLALDFFRPQGYHNEMSQMVDGEKTKYDLLPSFVSSQGGTTGLWNDIKRSFVLLTPSGLRWVSGLFMDVLTGQMKAKDVLMNDTKHFRRCCRINIGEFTFQEAFDRTGRILNITVSPQNRSDPPRLLNYLTAPHVLVWSAAVASSALPGVFEASKLWVKDSDGNMRLESSSGARFQDGSMENDLPMQQLGEMFNVNHFIISQVNPHAYMLSSLSGNTDVWSNPIMGFASSLLSFLKNEVKAWIRNIVEFAGGRRLAPLWELRRGFFTQLLTQEYEGRDCDITINPWINHRSLFSAFLHCIYNPSNQDFMDWQLAAEKETWKYLPMIKGHGEVEVKLDKCVQRLRKKIIAEGRERRMQGGSSENLGLGKRVPSFYTSPSLVNLSGLGVADQPLLTSNSGGSMQRFRNDSGSDLADGGGITMDSGSEDGKREPSSPMSTHSAPGPNGGEEHYTKTTSMAAFYYRKNRSSDQLNKSNDSLPADFRSKYE</sequence>
<dbReference type="AlphaFoldDB" id="A0A9W7G177"/>